<dbReference type="PROSITE" id="PS50231">
    <property type="entry name" value="RICIN_B_LECTIN"/>
    <property type="match status" value="1"/>
</dbReference>
<dbReference type="InterPro" id="IPR035992">
    <property type="entry name" value="Ricin_B-like_lectins"/>
</dbReference>
<accession>A0AAD7ST26</accession>
<dbReference type="SUPFAM" id="SSF50370">
    <property type="entry name" value="Ricin B-like lectins"/>
    <property type="match status" value="1"/>
</dbReference>
<protein>
    <recommendedName>
        <fullName evidence="1">Ricin B lectin domain-containing protein</fullName>
    </recommendedName>
</protein>
<dbReference type="AlphaFoldDB" id="A0AAD7ST26"/>
<name>A0AAD7ST26_9TELE</name>
<sequence>MEELKSGRVVVTEEVEGMSDIWFYQDGLIKSKLAPSMSLQVMGEVEPGSKVVLWAETRKPIQTWTAQSSGSIISLTFQGMVLDIKGGKTYDRNHVMIWGESEERPRQQ</sequence>
<dbReference type="Pfam" id="PF00652">
    <property type="entry name" value="Ricin_B_lectin"/>
    <property type="match status" value="1"/>
</dbReference>
<dbReference type="Proteomes" id="UP001221898">
    <property type="component" value="Unassembled WGS sequence"/>
</dbReference>
<gene>
    <name evidence="2" type="ORF">AAFF_G00264090</name>
</gene>
<dbReference type="PANTHER" id="PTHR11818">
    <property type="entry name" value="BETA/GAMMA CRYSTALLIN"/>
    <property type="match status" value="1"/>
</dbReference>
<evidence type="ECO:0000259" key="1">
    <source>
        <dbReference type="Pfam" id="PF00652"/>
    </source>
</evidence>
<organism evidence="2 3">
    <name type="scientific">Aldrovandia affinis</name>
    <dbReference type="NCBI Taxonomy" id="143900"/>
    <lineage>
        <taxon>Eukaryota</taxon>
        <taxon>Metazoa</taxon>
        <taxon>Chordata</taxon>
        <taxon>Craniata</taxon>
        <taxon>Vertebrata</taxon>
        <taxon>Euteleostomi</taxon>
        <taxon>Actinopterygii</taxon>
        <taxon>Neopterygii</taxon>
        <taxon>Teleostei</taxon>
        <taxon>Notacanthiformes</taxon>
        <taxon>Halosauridae</taxon>
        <taxon>Aldrovandia</taxon>
    </lineage>
</organism>
<dbReference type="PANTHER" id="PTHR11818:SF50">
    <property type="entry name" value="BETA_GAMMA CRYSTALLIN DOMAIN-CONTAINING PROTEIN 2"/>
    <property type="match status" value="1"/>
</dbReference>
<feature type="domain" description="Ricin B lectin" evidence="1">
    <location>
        <begin position="7"/>
        <end position="108"/>
    </location>
</feature>
<reference evidence="2" key="1">
    <citation type="journal article" date="2023" name="Science">
        <title>Genome structures resolve the early diversification of teleost fishes.</title>
        <authorList>
            <person name="Parey E."/>
            <person name="Louis A."/>
            <person name="Montfort J."/>
            <person name="Bouchez O."/>
            <person name="Roques C."/>
            <person name="Iampietro C."/>
            <person name="Lluch J."/>
            <person name="Castinel A."/>
            <person name="Donnadieu C."/>
            <person name="Desvignes T."/>
            <person name="Floi Bucao C."/>
            <person name="Jouanno E."/>
            <person name="Wen M."/>
            <person name="Mejri S."/>
            <person name="Dirks R."/>
            <person name="Jansen H."/>
            <person name="Henkel C."/>
            <person name="Chen W.J."/>
            <person name="Zahm M."/>
            <person name="Cabau C."/>
            <person name="Klopp C."/>
            <person name="Thompson A.W."/>
            <person name="Robinson-Rechavi M."/>
            <person name="Braasch I."/>
            <person name="Lecointre G."/>
            <person name="Bobe J."/>
            <person name="Postlethwait J.H."/>
            <person name="Berthelot C."/>
            <person name="Roest Crollius H."/>
            <person name="Guiguen Y."/>
        </authorList>
    </citation>
    <scope>NUCLEOTIDE SEQUENCE</scope>
    <source>
        <strain evidence="2">NC1722</strain>
    </source>
</reference>
<dbReference type="EMBL" id="JAINUG010000036">
    <property type="protein sequence ID" value="KAJ8408181.1"/>
    <property type="molecule type" value="Genomic_DNA"/>
</dbReference>
<dbReference type="Gene3D" id="2.80.10.50">
    <property type="match status" value="1"/>
</dbReference>
<dbReference type="InterPro" id="IPR050252">
    <property type="entry name" value="Beta/Gamma-Crystallin"/>
</dbReference>
<dbReference type="InterPro" id="IPR000772">
    <property type="entry name" value="Ricin_B_lectin"/>
</dbReference>
<proteinExistence type="predicted"/>
<evidence type="ECO:0000313" key="2">
    <source>
        <dbReference type="EMBL" id="KAJ8408181.1"/>
    </source>
</evidence>
<evidence type="ECO:0000313" key="3">
    <source>
        <dbReference type="Proteomes" id="UP001221898"/>
    </source>
</evidence>
<comment type="caution">
    <text evidence="2">The sequence shown here is derived from an EMBL/GenBank/DDBJ whole genome shotgun (WGS) entry which is preliminary data.</text>
</comment>
<keyword evidence="3" id="KW-1185">Reference proteome</keyword>